<proteinExistence type="predicted"/>
<organism evidence="1 2">
    <name type="scientific">Fulvitalea axinellae</name>
    <dbReference type="NCBI Taxonomy" id="1182444"/>
    <lineage>
        <taxon>Bacteria</taxon>
        <taxon>Pseudomonadati</taxon>
        <taxon>Bacteroidota</taxon>
        <taxon>Cytophagia</taxon>
        <taxon>Cytophagales</taxon>
        <taxon>Persicobacteraceae</taxon>
        <taxon>Fulvitalea</taxon>
    </lineage>
</organism>
<evidence type="ECO:0000313" key="1">
    <source>
        <dbReference type="EMBL" id="BDD07658.1"/>
    </source>
</evidence>
<keyword evidence="2" id="KW-1185">Reference proteome</keyword>
<dbReference type="AlphaFoldDB" id="A0AAU9CVR7"/>
<name>A0AAU9CVR7_9BACT</name>
<dbReference type="KEGG" id="fax:FUAX_00900"/>
<accession>A0AAU9CVR7</accession>
<evidence type="ECO:0000313" key="2">
    <source>
        <dbReference type="Proteomes" id="UP001348817"/>
    </source>
</evidence>
<dbReference type="EMBL" id="AP025314">
    <property type="protein sequence ID" value="BDD07658.1"/>
    <property type="molecule type" value="Genomic_DNA"/>
</dbReference>
<sequence>MVCVPVKIRTQAYEYFLYLNVLLIRQKGLSAWLSFVYEIPEAAKQRESLKTFSVAGKNNVGKPLGQSVNRFPAGSSRIRYYRT</sequence>
<protein>
    <submittedName>
        <fullName evidence="1">Uncharacterized protein</fullName>
    </submittedName>
</protein>
<reference evidence="1 2" key="1">
    <citation type="submission" date="2021-12" db="EMBL/GenBank/DDBJ databases">
        <title>Genome sequencing of bacteria with rrn-lacking chromosome and rrn-plasmid.</title>
        <authorList>
            <person name="Anda M."/>
            <person name="Iwasaki W."/>
        </authorList>
    </citation>
    <scope>NUCLEOTIDE SEQUENCE [LARGE SCALE GENOMIC DNA]</scope>
    <source>
        <strain evidence="1 2">DSM 100852</strain>
    </source>
</reference>
<gene>
    <name evidence="1" type="ORF">FUAX_00900</name>
</gene>
<dbReference type="Proteomes" id="UP001348817">
    <property type="component" value="Chromosome"/>
</dbReference>